<reference evidence="4 5" key="1">
    <citation type="submission" date="2015-05" db="EMBL/GenBank/DDBJ databases">
        <title>Complete genome sequence of a sulfur-oxidizing gammaproteobacterium strain HA5.</title>
        <authorList>
            <person name="Miura A."/>
            <person name="Kojima H."/>
            <person name="Fukui M."/>
        </authorList>
    </citation>
    <scope>NUCLEOTIDE SEQUENCE [LARGE SCALE GENOMIC DNA]</scope>
    <source>
        <strain evidence="4 5">HA5</strain>
    </source>
</reference>
<dbReference type="SUPFAM" id="SSF53955">
    <property type="entry name" value="Lysozyme-like"/>
    <property type="match status" value="1"/>
</dbReference>
<dbReference type="Pfam" id="PF13511">
    <property type="entry name" value="DUF4124"/>
    <property type="match status" value="1"/>
</dbReference>
<dbReference type="GO" id="GO:0016020">
    <property type="term" value="C:membrane"/>
    <property type="evidence" value="ECO:0007669"/>
    <property type="project" value="InterPro"/>
</dbReference>
<dbReference type="OrthoDB" id="92254at2"/>
<dbReference type="InterPro" id="IPR000189">
    <property type="entry name" value="Transglyc_AS"/>
</dbReference>
<dbReference type="KEGG" id="slim:SCL_0888"/>
<dbReference type="AlphaFoldDB" id="A0A1B4XEI4"/>
<dbReference type="CDD" id="cd00254">
    <property type="entry name" value="LT-like"/>
    <property type="match status" value="1"/>
</dbReference>
<dbReference type="InterPro" id="IPR008258">
    <property type="entry name" value="Transglycosylase_SLT_dom_1"/>
</dbReference>
<accession>A0A1B4XEI4</accession>
<evidence type="ECO:0000259" key="3">
    <source>
        <dbReference type="Pfam" id="PF13511"/>
    </source>
</evidence>
<dbReference type="GO" id="GO:0008933">
    <property type="term" value="F:peptidoglycan lytic transglycosylase activity"/>
    <property type="evidence" value="ECO:0007669"/>
    <property type="project" value="InterPro"/>
</dbReference>
<protein>
    <submittedName>
        <fullName evidence="4">Lytic transglycosylase</fullName>
    </submittedName>
</protein>
<evidence type="ECO:0000259" key="2">
    <source>
        <dbReference type="Pfam" id="PF01464"/>
    </source>
</evidence>
<evidence type="ECO:0000313" key="4">
    <source>
        <dbReference type="EMBL" id="BAV33208.1"/>
    </source>
</evidence>
<dbReference type="PROSITE" id="PS00922">
    <property type="entry name" value="TRANSGLYCOSYLASE"/>
    <property type="match status" value="1"/>
</dbReference>
<proteinExistence type="inferred from homology"/>
<dbReference type="PANTHER" id="PTHR37423:SF2">
    <property type="entry name" value="MEMBRANE-BOUND LYTIC MUREIN TRANSGLYCOSYLASE C"/>
    <property type="match status" value="1"/>
</dbReference>
<evidence type="ECO:0000313" key="5">
    <source>
        <dbReference type="Proteomes" id="UP000243180"/>
    </source>
</evidence>
<dbReference type="PANTHER" id="PTHR37423">
    <property type="entry name" value="SOLUBLE LYTIC MUREIN TRANSGLYCOSYLASE-RELATED"/>
    <property type="match status" value="1"/>
</dbReference>
<name>A0A1B4XEI4_9GAMM</name>
<dbReference type="EMBL" id="AP014879">
    <property type="protein sequence ID" value="BAV33208.1"/>
    <property type="molecule type" value="Genomic_DNA"/>
</dbReference>
<dbReference type="GO" id="GO:0000270">
    <property type="term" value="P:peptidoglycan metabolic process"/>
    <property type="evidence" value="ECO:0007669"/>
    <property type="project" value="InterPro"/>
</dbReference>
<dbReference type="Proteomes" id="UP000243180">
    <property type="component" value="Chromosome"/>
</dbReference>
<dbReference type="Gene3D" id="1.10.530.10">
    <property type="match status" value="1"/>
</dbReference>
<gene>
    <name evidence="4" type="ORF">SCL_0888</name>
</gene>
<comment type="similarity">
    <text evidence="1">Belongs to the transglycosylase Slt family.</text>
</comment>
<keyword evidence="5" id="KW-1185">Reference proteome</keyword>
<organism evidence="4 5">
    <name type="scientific">Sulfuricaulis limicola</name>
    <dbReference type="NCBI Taxonomy" id="1620215"/>
    <lineage>
        <taxon>Bacteria</taxon>
        <taxon>Pseudomonadati</taxon>
        <taxon>Pseudomonadota</taxon>
        <taxon>Gammaproteobacteria</taxon>
        <taxon>Acidiferrobacterales</taxon>
        <taxon>Acidiferrobacteraceae</taxon>
        <taxon>Sulfuricaulis</taxon>
    </lineage>
</organism>
<feature type="domain" description="Transglycosylase SLT" evidence="2">
    <location>
        <begin position="80"/>
        <end position="177"/>
    </location>
</feature>
<sequence length="205" mass="23120">MTRLPHSRHLIALLLVSGAFFVEPALAGIYTFTDASGVMHFTNVPSTPRYADMKRVAYMPEPVSTTRRARLVDPGRFNPLVEQAAREHQIDQALLRAVIAVESGYDPNAVSRKGAVGLMQLMPQTARRYGVRNMYDPAQNIQGGARYLRDLMGKFNNDLPLVLAAYNAGEEAIAQYGNRIPPYRETRSYVPRVLDFYRQYQRGSR</sequence>
<dbReference type="InterPro" id="IPR025392">
    <property type="entry name" value="DUF4124"/>
</dbReference>
<dbReference type="Pfam" id="PF01464">
    <property type="entry name" value="SLT"/>
    <property type="match status" value="1"/>
</dbReference>
<dbReference type="InParanoid" id="A0A1B4XEI4"/>
<feature type="domain" description="DUF4124" evidence="3">
    <location>
        <begin position="20"/>
        <end position="68"/>
    </location>
</feature>
<evidence type="ECO:0000256" key="1">
    <source>
        <dbReference type="ARBA" id="ARBA00007734"/>
    </source>
</evidence>
<dbReference type="InterPro" id="IPR023346">
    <property type="entry name" value="Lysozyme-like_dom_sf"/>
</dbReference>